<dbReference type="AlphaFoldDB" id="A0AAX6I6U8"/>
<gene>
    <name evidence="1" type="ORF">M6B38_274495</name>
</gene>
<proteinExistence type="predicted"/>
<dbReference type="Proteomes" id="UP001140949">
    <property type="component" value="Unassembled WGS sequence"/>
</dbReference>
<comment type="caution">
    <text evidence="1">The sequence shown here is derived from an EMBL/GenBank/DDBJ whole genome shotgun (WGS) entry which is preliminary data.</text>
</comment>
<evidence type="ECO:0000313" key="2">
    <source>
        <dbReference type="Proteomes" id="UP001140949"/>
    </source>
</evidence>
<sequence length="94" mass="11064">MVLLQGHLGVEYFLMDPLFTYFSTYTCPRLASPLTIIYFQPFYLARFDRAPAAHVHWSEGGVVGDGRARRRRRQRPWRCRSDGRGWSIRRGEDD</sequence>
<keyword evidence="2" id="KW-1185">Reference proteome</keyword>
<protein>
    <submittedName>
        <fullName evidence="1">Auxin-responsive protein SAUR32</fullName>
    </submittedName>
</protein>
<evidence type="ECO:0000313" key="1">
    <source>
        <dbReference type="EMBL" id="KAJ6848474.1"/>
    </source>
</evidence>
<name>A0AAX6I6U8_IRIPA</name>
<organism evidence="1 2">
    <name type="scientific">Iris pallida</name>
    <name type="common">Sweet iris</name>
    <dbReference type="NCBI Taxonomy" id="29817"/>
    <lineage>
        <taxon>Eukaryota</taxon>
        <taxon>Viridiplantae</taxon>
        <taxon>Streptophyta</taxon>
        <taxon>Embryophyta</taxon>
        <taxon>Tracheophyta</taxon>
        <taxon>Spermatophyta</taxon>
        <taxon>Magnoliopsida</taxon>
        <taxon>Liliopsida</taxon>
        <taxon>Asparagales</taxon>
        <taxon>Iridaceae</taxon>
        <taxon>Iridoideae</taxon>
        <taxon>Irideae</taxon>
        <taxon>Iris</taxon>
    </lineage>
</organism>
<dbReference type="EMBL" id="JANAVB010004600">
    <property type="protein sequence ID" value="KAJ6848474.1"/>
    <property type="molecule type" value="Genomic_DNA"/>
</dbReference>
<reference evidence="1" key="2">
    <citation type="submission" date="2023-04" db="EMBL/GenBank/DDBJ databases">
        <authorList>
            <person name="Bruccoleri R.E."/>
            <person name="Oakeley E.J."/>
            <person name="Faust A.-M."/>
            <person name="Dessus-Babus S."/>
            <person name="Altorfer M."/>
            <person name="Burckhardt D."/>
            <person name="Oertli M."/>
            <person name="Naumann U."/>
            <person name="Petersen F."/>
            <person name="Wong J."/>
        </authorList>
    </citation>
    <scope>NUCLEOTIDE SEQUENCE</scope>
    <source>
        <strain evidence="1">GSM-AAB239-AS_SAM_17_03QT</strain>
        <tissue evidence="1">Leaf</tissue>
    </source>
</reference>
<accession>A0AAX6I6U8</accession>
<reference evidence="1" key="1">
    <citation type="journal article" date="2023" name="GigaByte">
        <title>Genome assembly of the bearded iris, Iris pallida Lam.</title>
        <authorList>
            <person name="Bruccoleri R.E."/>
            <person name="Oakeley E.J."/>
            <person name="Faust A.M.E."/>
            <person name="Altorfer M."/>
            <person name="Dessus-Babus S."/>
            <person name="Burckhardt D."/>
            <person name="Oertli M."/>
            <person name="Naumann U."/>
            <person name="Petersen F."/>
            <person name="Wong J."/>
        </authorList>
    </citation>
    <scope>NUCLEOTIDE SEQUENCE</scope>
    <source>
        <strain evidence="1">GSM-AAB239-AS_SAM_17_03QT</strain>
    </source>
</reference>